<organism evidence="1 2">
    <name type="scientific">Anaerosolibacter carboniphilus</name>
    <dbReference type="NCBI Taxonomy" id="1417629"/>
    <lineage>
        <taxon>Bacteria</taxon>
        <taxon>Bacillati</taxon>
        <taxon>Bacillota</taxon>
        <taxon>Clostridia</taxon>
        <taxon>Peptostreptococcales</taxon>
        <taxon>Thermotaleaceae</taxon>
        <taxon>Anaerosolibacter</taxon>
    </lineage>
</organism>
<gene>
    <name evidence="1" type="ORF">HNQ80_001039</name>
</gene>
<reference evidence="1 2" key="1">
    <citation type="submission" date="2020-08" db="EMBL/GenBank/DDBJ databases">
        <title>Genomic Encyclopedia of Type Strains, Phase IV (KMG-IV): sequencing the most valuable type-strain genomes for metagenomic binning, comparative biology and taxonomic classification.</title>
        <authorList>
            <person name="Goeker M."/>
        </authorList>
    </citation>
    <scope>NUCLEOTIDE SEQUENCE [LARGE SCALE GENOMIC DNA]</scope>
    <source>
        <strain evidence="1 2">DSM 103526</strain>
    </source>
</reference>
<dbReference type="Proteomes" id="UP000579281">
    <property type="component" value="Unassembled WGS sequence"/>
</dbReference>
<keyword evidence="2" id="KW-1185">Reference proteome</keyword>
<accession>A0A841KMC5</accession>
<name>A0A841KMC5_9FIRM</name>
<dbReference type="InterPro" id="IPR022555">
    <property type="entry name" value="DUF2577"/>
</dbReference>
<dbReference type="AlphaFoldDB" id="A0A841KMC5"/>
<dbReference type="Pfam" id="PF10844">
    <property type="entry name" value="DUF2577"/>
    <property type="match status" value="1"/>
</dbReference>
<evidence type="ECO:0008006" key="3">
    <source>
        <dbReference type="Google" id="ProtNLM"/>
    </source>
</evidence>
<dbReference type="EMBL" id="JACHEN010000004">
    <property type="protein sequence ID" value="MBB6214954.1"/>
    <property type="molecule type" value="Genomic_DNA"/>
</dbReference>
<evidence type="ECO:0000313" key="2">
    <source>
        <dbReference type="Proteomes" id="UP000579281"/>
    </source>
</evidence>
<proteinExistence type="predicted"/>
<sequence length="127" mass="14046">MESWDVEFAGMFKDRDNKGYSGPQVGVVLSPPPNTRVRLGDEIILTMDHLIIAAHVLSGYKREFSSTSSGDIVTKTPPPETYDTYTVLESLDHEGEITLKDTLKIGDQVILIPASTDQTYFLIDKVG</sequence>
<evidence type="ECO:0000313" key="1">
    <source>
        <dbReference type="EMBL" id="MBB6214954.1"/>
    </source>
</evidence>
<comment type="caution">
    <text evidence="1">The sequence shown here is derived from an EMBL/GenBank/DDBJ whole genome shotgun (WGS) entry which is preliminary data.</text>
</comment>
<dbReference type="RefSeq" id="WP_184308804.1">
    <property type="nucleotide sequence ID" value="NZ_JACHEN010000004.1"/>
</dbReference>
<protein>
    <recommendedName>
        <fullName evidence="3">DUF2577 domain-containing protein</fullName>
    </recommendedName>
</protein>